<gene>
    <name evidence="4" type="ORF">Vretifemale_3523</name>
    <name evidence="5" type="ORF">Vretimale_4893</name>
</gene>
<keyword evidence="6" id="KW-1185">Reference proteome</keyword>
<evidence type="ECO:0000256" key="3">
    <source>
        <dbReference type="ARBA" id="ARBA00022737"/>
    </source>
</evidence>
<keyword evidence="2" id="KW-0433">Leucine-rich repeat</keyword>
<keyword evidence="3" id="KW-0677">Repeat</keyword>
<dbReference type="Proteomes" id="UP000747110">
    <property type="component" value="Unassembled WGS sequence"/>
</dbReference>
<reference evidence="4" key="1">
    <citation type="journal article" date="2021" name="Proc. Natl. Acad. Sci. U.S.A.">
        <title>Three genomes in the algal genus Volvox reveal the fate of a haploid sex-determining region after a transition to homothallism.</title>
        <authorList>
            <person name="Yamamoto K."/>
            <person name="Hamaji T."/>
            <person name="Kawai-Toyooka H."/>
            <person name="Matsuzaki R."/>
            <person name="Takahashi F."/>
            <person name="Nishimura Y."/>
            <person name="Kawachi M."/>
            <person name="Noguchi H."/>
            <person name="Minakuchi Y."/>
            <person name="Umen J.G."/>
            <person name="Toyoda A."/>
            <person name="Nozaki H."/>
        </authorList>
    </citation>
    <scope>NUCLEOTIDE SEQUENCE</scope>
    <source>
        <strain evidence="5">NIES-3785</strain>
        <strain evidence="4">NIES-3786</strain>
    </source>
</reference>
<dbReference type="InterPro" id="IPR025875">
    <property type="entry name" value="Leu-rich_rpt_4"/>
</dbReference>
<dbReference type="Gene3D" id="3.80.10.10">
    <property type="entry name" value="Ribonuclease Inhibitor"/>
    <property type="match status" value="1"/>
</dbReference>
<organism evidence="4 6">
    <name type="scientific">Volvox reticuliferus</name>
    <dbReference type="NCBI Taxonomy" id="1737510"/>
    <lineage>
        <taxon>Eukaryota</taxon>
        <taxon>Viridiplantae</taxon>
        <taxon>Chlorophyta</taxon>
        <taxon>core chlorophytes</taxon>
        <taxon>Chlorophyceae</taxon>
        <taxon>CS clade</taxon>
        <taxon>Chlamydomonadales</taxon>
        <taxon>Volvocaceae</taxon>
        <taxon>Volvox</taxon>
    </lineage>
</organism>
<sequence>MSVRRPSRGSADGPTVLARTNSLTGLTDDDIKSATQRFDLEIVFKFSWINKGILRISGLEKCINLVELNLTGNQISKIEGLELTVNLQRLILTSNKITAIDGICHLSRLEGLWLQDNRLAALESLALPQLAQLPSLHCLYLQNLDRSAPNAVCRTPGYKAAVLKALPNLTNLDGERSPAALNYAELAAEFEAIRANPPAPKQWAVPDVVSWFTGVDKEVPMGGGPGEAALQQQHAKLVKVIDECEMLVRVLGEEVAKFNRQTLDKKSETVA</sequence>
<accession>A0A8J4FET6</accession>
<evidence type="ECO:0000256" key="2">
    <source>
        <dbReference type="ARBA" id="ARBA00022614"/>
    </source>
</evidence>
<dbReference type="EMBL" id="BNCP01000004">
    <property type="protein sequence ID" value="GIL73324.1"/>
    <property type="molecule type" value="Genomic_DNA"/>
</dbReference>
<dbReference type="InterPro" id="IPR001611">
    <property type="entry name" value="Leu-rich_rpt"/>
</dbReference>
<protein>
    <submittedName>
        <fullName evidence="4">Uncharacterized protein</fullName>
    </submittedName>
</protein>
<dbReference type="GO" id="GO:0005930">
    <property type="term" value="C:axoneme"/>
    <property type="evidence" value="ECO:0007669"/>
    <property type="project" value="UniProtKB-SubCell"/>
</dbReference>
<dbReference type="EMBL" id="BNCQ01000006">
    <property type="protein sequence ID" value="GIL99767.1"/>
    <property type="molecule type" value="Genomic_DNA"/>
</dbReference>
<comment type="subcellular location">
    <subcellularLocation>
        <location evidence="1">Cytoplasm</location>
        <location evidence="1">Cytoskeleton</location>
        <location evidence="1">Cilium axoneme</location>
    </subcellularLocation>
</comment>
<dbReference type="SUPFAM" id="SSF52058">
    <property type="entry name" value="L domain-like"/>
    <property type="match status" value="1"/>
</dbReference>
<dbReference type="OrthoDB" id="1517790at2759"/>
<dbReference type="PROSITE" id="PS51450">
    <property type="entry name" value="LRR"/>
    <property type="match status" value="2"/>
</dbReference>
<dbReference type="Pfam" id="PF12799">
    <property type="entry name" value="LRR_4"/>
    <property type="match status" value="1"/>
</dbReference>
<comment type="caution">
    <text evidence="4">The sequence shown here is derived from an EMBL/GenBank/DDBJ whole genome shotgun (WGS) entry which is preliminary data.</text>
</comment>
<dbReference type="PANTHER" id="PTHR45973:SF35">
    <property type="entry name" value="LEUCINE-RICH REPEAT-CONTAINING PROTEIN 43"/>
    <property type="match status" value="1"/>
</dbReference>
<proteinExistence type="predicted"/>
<evidence type="ECO:0000256" key="1">
    <source>
        <dbReference type="ARBA" id="ARBA00004430"/>
    </source>
</evidence>
<dbReference type="InterPro" id="IPR050576">
    <property type="entry name" value="Cilia_flagella_integrity"/>
</dbReference>
<dbReference type="PANTHER" id="PTHR45973">
    <property type="entry name" value="PROTEIN PHOSPHATASE 1 REGULATORY SUBUNIT SDS22-RELATED"/>
    <property type="match status" value="1"/>
</dbReference>
<dbReference type="AlphaFoldDB" id="A0A8J4FET6"/>
<name>A0A8J4FET6_9CHLO</name>
<dbReference type="Proteomes" id="UP000722791">
    <property type="component" value="Unassembled WGS sequence"/>
</dbReference>
<evidence type="ECO:0000313" key="4">
    <source>
        <dbReference type="EMBL" id="GIL73324.1"/>
    </source>
</evidence>
<dbReference type="InterPro" id="IPR032675">
    <property type="entry name" value="LRR_dom_sf"/>
</dbReference>
<evidence type="ECO:0000313" key="5">
    <source>
        <dbReference type="EMBL" id="GIL99767.1"/>
    </source>
</evidence>
<evidence type="ECO:0000313" key="6">
    <source>
        <dbReference type="Proteomes" id="UP000747110"/>
    </source>
</evidence>
<dbReference type="SMART" id="SM00365">
    <property type="entry name" value="LRR_SD22"/>
    <property type="match status" value="3"/>
</dbReference>